<dbReference type="CDD" id="cd02947">
    <property type="entry name" value="TRX_family"/>
    <property type="match status" value="1"/>
</dbReference>
<dbReference type="PANTHER" id="PTHR43601:SF3">
    <property type="entry name" value="THIOREDOXIN, MITOCHONDRIAL"/>
    <property type="match status" value="1"/>
</dbReference>
<evidence type="ECO:0000313" key="3">
    <source>
        <dbReference type="EMBL" id="KAG2441742.1"/>
    </source>
</evidence>
<comment type="caution">
    <text evidence="3">The sequence shown here is derived from an EMBL/GenBank/DDBJ whole genome shotgun (WGS) entry which is preliminary data.</text>
</comment>
<dbReference type="GO" id="GO:0045454">
    <property type="term" value="P:cell redox homeostasis"/>
    <property type="evidence" value="ECO:0007669"/>
    <property type="project" value="TreeGrafter"/>
</dbReference>
<dbReference type="EMBL" id="JAEHOC010000005">
    <property type="protein sequence ID" value="KAG2441742.1"/>
    <property type="molecule type" value="Genomic_DNA"/>
</dbReference>
<proteinExistence type="inferred from homology"/>
<dbReference type="InterPro" id="IPR036249">
    <property type="entry name" value="Thioredoxin-like_sf"/>
</dbReference>
<comment type="similarity">
    <text evidence="1">Belongs to the thioredoxin family.</text>
</comment>
<dbReference type="PROSITE" id="PS00194">
    <property type="entry name" value="THIOREDOXIN_1"/>
    <property type="match status" value="1"/>
</dbReference>
<evidence type="ECO:0000259" key="2">
    <source>
        <dbReference type="PROSITE" id="PS51352"/>
    </source>
</evidence>
<evidence type="ECO:0000313" key="4">
    <source>
        <dbReference type="Proteomes" id="UP000650467"/>
    </source>
</evidence>
<dbReference type="PROSITE" id="PS51352">
    <property type="entry name" value="THIOREDOXIN_2"/>
    <property type="match status" value="1"/>
</dbReference>
<dbReference type="Pfam" id="PF00085">
    <property type="entry name" value="Thioredoxin"/>
    <property type="match status" value="1"/>
</dbReference>
<organism evidence="3 4">
    <name type="scientific">Chlamydomonas incerta</name>
    <dbReference type="NCBI Taxonomy" id="51695"/>
    <lineage>
        <taxon>Eukaryota</taxon>
        <taxon>Viridiplantae</taxon>
        <taxon>Chlorophyta</taxon>
        <taxon>core chlorophytes</taxon>
        <taxon>Chlorophyceae</taxon>
        <taxon>CS clade</taxon>
        <taxon>Chlamydomonadales</taxon>
        <taxon>Chlamydomonadaceae</taxon>
        <taxon>Chlamydomonas</taxon>
    </lineage>
</organism>
<dbReference type="PANTHER" id="PTHR43601">
    <property type="entry name" value="THIOREDOXIN, MITOCHONDRIAL"/>
    <property type="match status" value="1"/>
</dbReference>
<dbReference type="InterPro" id="IPR013766">
    <property type="entry name" value="Thioredoxin_domain"/>
</dbReference>
<accession>A0A835TA52</accession>
<name>A0A835TA52_CHLIN</name>
<dbReference type="AlphaFoldDB" id="A0A835TA52"/>
<dbReference type="Proteomes" id="UP000650467">
    <property type="component" value="Unassembled WGS sequence"/>
</dbReference>
<dbReference type="OrthoDB" id="10263751at2759"/>
<dbReference type="SUPFAM" id="SSF52833">
    <property type="entry name" value="Thioredoxin-like"/>
    <property type="match status" value="1"/>
</dbReference>
<protein>
    <recommendedName>
        <fullName evidence="2">Thioredoxin domain-containing protein</fullName>
    </recommendedName>
</protein>
<dbReference type="InterPro" id="IPR017937">
    <property type="entry name" value="Thioredoxin_CS"/>
</dbReference>
<evidence type="ECO:0000256" key="1">
    <source>
        <dbReference type="ARBA" id="ARBA00008987"/>
    </source>
</evidence>
<sequence>MACSLRATRRPALGLAGARPEAVVVSTRAKCHRPVTASSVASTTTTVTTEPQVTIEAPIISESTSATAPASKVPQLDDQTFYQFLQNNGDHLCVVDYYSDWCGPCQVMNKELDKLVAAFPKRVKFAKMNVGNHPEFGTRQRIRALPTFRLYYKGACVDELTGARPVHLRQMLTHYSLMASIS</sequence>
<feature type="domain" description="Thioredoxin" evidence="2">
    <location>
        <begin position="62"/>
        <end position="180"/>
    </location>
</feature>
<gene>
    <name evidence="3" type="ORF">HXX76_003357</name>
</gene>
<dbReference type="Gene3D" id="3.40.30.10">
    <property type="entry name" value="Glutaredoxin"/>
    <property type="match status" value="1"/>
</dbReference>
<keyword evidence="4" id="KW-1185">Reference proteome</keyword>
<reference evidence="3" key="1">
    <citation type="journal article" date="2020" name="bioRxiv">
        <title>Comparative genomics of Chlamydomonas.</title>
        <authorList>
            <person name="Craig R.J."/>
            <person name="Hasan A.R."/>
            <person name="Ness R.W."/>
            <person name="Keightley P.D."/>
        </authorList>
    </citation>
    <scope>NUCLEOTIDE SEQUENCE</scope>
    <source>
        <strain evidence="3">SAG 7.73</strain>
    </source>
</reference>